<accession>A0A345KMZ0</accession>
<evidence type="ECO:0000313" key="2">
    <source>
        <dbReference type="Proteomes" id="UP000257231"/>
    </source>
</evidence>
<reference evidence="2" key="1">
    <citation type="submission" date="2018-06" db="EMBL/GenBank/DDBJ databases">
        <authorList>
            <person name="Zhirakovskaya E."/>
        </authorList>
    </citation>
    <scope>NUCLEOTIDE SEQUENCE [LARGE SCALE GENOMIC DNA]</scope>
</reference>
<dbReference type="RefSeq" id="YP_010649492.1">
    <property type="nucleotide sequence ID" value="NC_070769.1"/>
</dbReference>
<dbReference type="EMBL" id="MH450123">
    <property type="protein sequence ID" value="AXH44392.1"/>
    <property type="molecule type" value="Genomic_DNA"/>
</dbReference>
<evidence type="ECO:0000313" key="1">
    <source>
        <dbReference type="EMBL" id="AXH44392.1"/>
    </source>
</evidence>
<protein>
    <submittedName>
        <fullName evidence="1">Uncharacterized protein</fullName>
    </submittedName>
</protein>
<organism evidence="1 2">
    <name type="scientific">Arthrobacter phage MargaretKali</name>
    <dbReference type="NCBI Taxonomy" id="2250414"/>
    <lineage>
        <taxon>Viruses</taxon>
        <taxon>Duplodnaviria</taxon>
        <taxon>Heunggongvirae</taxon>
        <taxon>Uroviricota</taxon>
        <taxon>Caudoviricetes</taxon>
        <taxon>Kumottavirus</taxon>
        <taxon>Kumottavirus margaretkali</taxon>
    </lineage>
</organism>
<dbReference type="GeneID" id="77925042"/>
<keyword evidence="2" id="KW-1185">Reference proteome</keyword>
<gene>
    <name evidence="1" type="primary">10</name>
    <name evidence="1" type="ORF">SEA_MARGARETKALI_10</name>
</gene>
<name>A0A345KMZ0_9CAUD</name>
<dbReference type="Proteomes" id="UP000257231">
    <property type="component" value="Segment"/>
</dbReference>
<dbReference type="KEGG" id="vg:77925042"/>
<sequence length="110" mass="11838">MNLMDQTLVLRFKGSPTGGYDDYGNPVVGPPRDEDWAAWYEPRSSGEDISAKDQQVFGYWVNLPLDAPLSAADAVVIDGVEYQVVGEPGRQPGGVLVPGFIKAAVERVTG</sequence>
<proteinExistence type="predicted"/>